<reference evidence="5" key="1">
    <citation type="submission" date="2020-06" db="EMBL/GenBank/DDBJ databases">
        <title>Cryo-EM structure of the highly atypical cytoplasmic ribosome of Euglena gracilis.</title>
        <authorList>
            <person name="Matzov D."/>
            <person name="Taoka M."/>
            <person name="Nobe Y."/>
            <person name="Yamauchi Y."/>
            <person name="Halfon Y."/>
            <person name="Asis N."/>
            <person name="Zimermann E."/>
            <person name="Rozenberg H."/>
            <person name="Bashan A."/>
            <person name="Bushan S."/>
            <person name="Isobe T."/>
            <person name="Gray M.W."/>
            <person name="Yonath A."/>
            <person name="Shalev-Benami M."/>
        </authorList>
    </citation>
    <scope>NUCLEOTIDE SEQUENCE</scope>
    <source>
        <strain evidence="5">Z</strain>
    </source>
</reference>
<feature type="region of interest" description="Disordered" evidence="4">
    <location>
        <begin position="202"/>
        <end position="226"/>
    </location>
</feature>
<protein>
    <submittedName>
        <fullName evidence="5">60S large subunit ribosomal protein eL13</fullName>
    </submittedName>
</protein>
<accession>A0A7L5NWR3</accession>
<dbReference type="HAMAP" id="MF_00499">
    <property type="entry name" value="Ribosomal_eL13"/>
    <property type="match status" value="1"/>
</dbReference>
<name>A0A7L5NWR3_EUGGR</name>
<dbReference type="PANTHER" id="PTHR11722:SF0">
    <property type="entry name" value="LARGE RIBOSOMAL SUBUNIT PROTEIN EL13"/>
    <property type="match status" value="1"/>
</dbReference>
<feature type="region of interest" description="Disordered" evidence="4">
    <location>
        <begin position="1"/>
        <end position="20"/>
    </location>
</feature>
<dbReference type="GO" id="GO:0003735">
    <property type="term" value="F:structural constituent of ribosome"/>
    <property type="evidence" value="ECO:0007669"/>
    <property type="project" value="InterPro"/>
</dbReference>
<dbReference type="PANTHER" id="PTHR11722">
    <property type="entry name" value="60S RIBOSOMAL PROTEIN L13"/>
    <property type="match status" value="1"/>
</dbReference>
<proteinExistence type="evidence at transcript level"/>
<feature type="compositionally biased region" description="Basic residues" evidence="4">
    <location>
        <begin position="204"/>
        <end position="214"/>
    </location>
</feature>
<evidence type="ECO:0000256" key="2">
    <source>
        <dbReference type="ARBA" id="ARBA00022980"/>
    </source>
</evidence>
<dbReference type="GO" id="GO:0022625">
    <property type="term" value="C:cytosolic large ribosomal subunit"/>
    <property type="evidence" value="ECO:0007669"/>
    <property type="project" value="TreeGrafter"/>
</dbReference>
<keyword evidence="3" id="KW-0687">Ribonucleoprotein</keyword>
<evidence type="ECO:0000256" key="1">
    <source>
        <dbReference type="ARBA" id="ARBA00005640"/>
    </source>
</evidence>
<dbReference type="GO" id="GO:0006412">
    <property type="term" value="P:translation"/>
    <property type="evidence" value="ECO:0007669"/>
    <property type="project" value="InterPro"/>
</dbReference>
<dbReference type="AlphaFoldDB" id="A0A7L5NWR3"/>
<evidence type="ECO:0000313" key="5">
    <source>
        <dbReference type="EMBL" id="QLA09619.1"/>
    </source>
</evidence>
<feature type="compositionally biased region" description="Basic and acidic residues" evidence="4">
    <location>
        <begin position="176"/>
        <end position="185"/>
    </location>
</feature>
<dbReference type="Pfam" id="PF01294">
    <property type="entry name" value="Ribosomal_L13e"/>
    <property type="match status" value="1"/>
</dbReference>
<dbReference type="EMBL" id="MT583888">
    <property type="protein sequence ID" value="QLA09619.1"/>
    <property type="molecule type" value="mRNA"/>
</dbReference>
<sequence>MVKKGNAPVPNAHFHKHWNPTGSQKGHVRCFFKQGPQKKIRRARRQKKAAAVFPRPVKGPLRPIVHCKSQRFNMKTRLGRGFTTLELKTAGLTDRRYARTIGISVDRRRRNHCEESLALNAERIKTYLSKLVLFPLKAGKKLPEGVTEEDIKNPVQSKQDGFPKASSYGKNALKPEAPRKLTDQEKKRLTFQFLRKVQRDTKMVGKRIKRKAKKEAKAAKEAAKQK</sequence>
<dbReference type="GO" id="GO:0003723">
    <property type="term" value="F:RNA binding"/>
    <property type="evidence" value="ECO:0007669"/>
    <property type="project" value="TreeGrafter"/>
</dbReference>
<comment type="similarity">
    <text evidence="1">Belongs to the eukaryotic ribosomal protein eL13 family.</text>
</comment>
<feature type="region of interest" description="Disordered" evidence="4">
    <location>
        <begin position="148"/>
        <end position="185"/>
    </location>
</feature>
<dbReference type="InterPro" id="IPR001380">
    <property type="entry name" value="Ribosomal_eL13"/>
</dbReference>
<feature type="compositionally biased region" description="Basic and acidic residues" evidence="4">
    <location>
        <begin position="215"/>
        <end position="226"/>
    </location>
</feature>
<organism evidence="5">
    <name type="scientific">Euglena gracilis</name>
    <dbReference type="NCBI Taxonomy" id="3039"/>
    <lineage>
        <taxon>Eukaryota</taxon>
        <taxon>Discoba</taxon>
        <taxon>Euglenozoa</taxon>
        <taxon>Euglenida</taxon>
        <taxon>Spirocuta</taxon>
        <taxon>Euglenophyceae</taxon>
        <taxon>Euglenales</taxon>
        <taxon>Euglenaceae</taxon>
        <taxon>Euglena</taxon>
    </lineage>
</organism>
<evidence type="ECO:0000256" key="3">
    <source>
        <dbReference type="ARBA" id="ARBA00023274"/>
    </source>
</evidence>
<keyword evidence="2 5" id="KW-0689">Ribosomal protein</keyword>
<evidence type="ECO:0000256" key="4">
    <source>
        <dbReference type="SAM" id="MobiDB-lite"/>
    </source>
</evidence>